<evidence type="ECO:0000256" key="6">
    <source>
        <dbReference type="SAM" id="Phobius"/>
    </source>
</evidence>
<evidence type="ECO:0000256" key="1">
    <source>
        <dbReference type="ARBA" id="ARBA00001933"/>
    </source>
</evidence>
<gene>
    <name evidence="7" type="ORF">OIU77_006617</name>
</gene>
<dbReference type="Pfam" id="PF00282">
    <property type="entry name" value="Pyridoxal_deC"/>
    <property type="match status" value="1"/>
</dbReference>
<keyword evidence="6" id="KW-0812">Transmembrane</keyword>
<protein>
    <submittedName>
        <fullName evidence="7">Uncharacterized protein</fullName>
    </submittedName>
</protein>
<dbReference type="InterPro" id="IPR015424">
    <property type="entry name" value="PyrdxlP-dep_Trfase"/>
</dbReference>
<evidence type="ECO:0000256" key="2">
    <source>
        <dbReference type="ARBA" id="ARBA00022793"/>
    </source>
</evidence>
<comment type="cofactor">
    <cofactor evidence="1 5">
        <name>pyridoxal 5'-phosphate</name>
        <dbReference type="ChEBI" id="CHEBI:597326"/>
    </cofactor>
</comment>
<comment type="caution">
    <text evidence="7">The sequence shown here is derived from an EMBL/GenBank/DDBJ whole genome shotgun (WGS) entry which is preliminary data.</text>
</comment>
<keyword evidence="2" id="KW-0210">Decarboxylase</keyword>
<feature type="transmembrane region" description="Helical" evidence="6">
    <location>
        <begin position="83"/>
        <end position="111"/>
    </location>
</feature>
<dbReference type="Proteomes" id="UP001141253">
    <property type="component" value="Chromosome 19"/>
</dbReference>
<dbReference type="InterPro" id="IPR002129">
    <property type="entry name" value="PyrdxlP-dep_de-COase"/>
</dbReference>
<proteinExistence type="inferred from homology"/>
<evidence type="ECO:0000256" key="3">
    <source>
        <dbReference type="ARBA" id="ARBA00022898"/>
    </source>
</evidence>
<dbReference type="EMBL" id="JAPFFI010000018">
    <property type="protein sequence ID" value="KAJ6349062.1"/>
    <property type="molecule type" value="Genomic_DNA"/>
</dbReference>
<keyword evidence="3 5" id="KW-0663">Pyridoxal phosphate</keyword>
<dbReference type="PANTHER" id="PTHR11999">
    <property type="entry name" value="GROUP II PYRIDOXAL-5-PHOSPHATE DECARBOXYLASE"/>
    <property type="match status" value="1"/>
</dbReference>
<reference evidence="7" key="1">
    <citation type="submission" date="2022-10" db="EMBL/GenBank/DDBJ databases">
        <authorList>
            <person name="Hyden B.L."/>
            <person name="Feng K."/>
            <person name="Yates T."/>
            <person name="Jawdy S."/>
            <person name="Smart L.B."/>
            <person name="Muchero W."/>
        </authorList>
    </citation>
    <scope>NUCLEOTIDE SEQUENCE</scope>
    <source>
        <tissue evidence="7">Shoot tip</tissue>
    </source>
</reference>
<keyword evidence="4 5" id="KW-0456">Lyase</keyword>
<dbReference type="SUPFAM" id="SSF53383">
    <property type="entry name" value="PLP-dependent transferases"/>
    <property type="match status" value="1"/>
</dbReference>
<keyword evidence="8" id="KW-1185">Reference proteome</keyword>
<reference evidence="7" key="2">
    <citation type="journal article" date="2023" name="Int. J. Mol. Sci.">
        <title>De Novo Assembly and Annotation of 11 Diverse Shrub Willow (Salix) Genomes Reveals Novel Gene Organization in Sex-Linked Regions.</title>
        <authorList>
            <person name="Hyden B."/>
            <person name="Feng K."/>
            <person name="Yates T.B."/>
            <person name="Jawdy S."/>
            <person name="Cereghino C."/>
            <person name="Smart L.B."/>
            <person name="Muchero W."/>
        </authorList>
    </citation>
    <scope>NUCLEOTIDE SEQUENCE</scope>
    <source>
        <tissue evidence="7">Shoot tip</tissue>
    </source>
</reference>
<comment type="similarity">
    <text evidence="5">Belongs to the group II decarboxylase family.</text>
</comment>
<accession>A0ABQ9AL93</accession>
<keyword evidence="6" id="KW-0472">Membrane</keyword>
<name>A0ABQ9AL93_9ROSI</name>
<evidence type="ECO:0000313" key="8">
    <source>
        <dbReference type="Proteomes" id="UP001141253"/>
    </source>
</evidence>
<sequence>MIVVMDWLANMLKQTRTFMFSGSGGGVIQNTPSEAVLATVVAARDRVLHNIGVQNLSKIVVYGSDQTHSMFPKPMWQLDWSHFIFVQLTWLMILACGSMWMLLTVAVHVYVQSLDTTSMALKELIH</sequence>
<dbReference type="InterPro" id="IPR010977">
    <property type="entry name" value="Aromatic_deC"/>
</dbReference>
<evidence type="ECO:0000256" key="5">
    <source>
        <dbReference type="RuleBase" id="RU000382"/>
    </source>
</evidence>
<organism evidence="7 8">
    <name type="scientific">Salix suchowensis</name>
    <dbReference type="NCBI Taxonomy" id="1278906"/>
    <lineage>
        <taxon>Eukaryota</taxon>
        <taxon>Viridiplantae</taxon>
        <taxon>Streptophyta</taxon>
        <taxon>Embryophyta</taxon>
        <taxon>Tracheophyta</taxon>
        <taxon>Spermatophyta</taxon>
        <taxon>Magnoliopsida</taxon>
        <taxon>eudicotyledons</taxon>
        <taxon>Gunneridae</taxon>
        <taxon>Pentapetalae</taxon>
        <taxon>rosids</taxon>
        <taxon>fabids</taxon>
        <taxon>Malpighiales</taxon>
        <taxon>Salicaceae</taxon>
        <taxon>Saliceae</taxon>
        <taxon>Salix</taxon>
    </lineage>
</organism>
<dbReference type="InterPro" id="IPR015421">
    <property type="entry name" value="PyrdxlP-dep_Trfase_major"/>
</dbReference>
<keyword evidence="6" id="KW-1133">Transmembrane helix</keyword>
<evidence type="ECO:0000313" key="7">
    <source>
        <dbReference type="EMBL" id="KAJ6349062.1"/>
    </source>
</evidence>
<dbReference type="PANTHER" id="PTHR11999:SF157">
    <property type="entry name" value="TRYPTOPHAN DECARBOXYLASE 1"/>
    <property type="match status" value="1"/>
</dbReference>
<evidence type="ECO:0000256" key="4">
    <source>
        <dbReference type="ARBA" id="ARBA00023239"/>
    </source>
</evidence>
<dbReference type="Gene3D" id="3.40.640.10">
    <property type="entry name" value="Type I PLP-dependent aspartate aminotransferase-like (Major domain)"/>
    <property type="match status" value="1"/>
</dbReference>